<dbReference type="AlphaFoldDB" id="A0A7W9UPB1"/>
<keyword evidence="2" id="KW-0732">Signal</keyword>
<evidence type="ECO:0000313" key="3">
    <source>
        <dbReference type="EMBL" id="MBB5926163.1"/>
    </source>
</evidence>
<feature type="transmembrane region" description="Helical" evidence="1">
    <location>
        <begin position="207"/>
        <end position="231"/>
    </location>
</feature>
<evidence type="ECO:0000313" key="4">
    <source>
        <dbReference type="Proteomes" id="UP000585836"/>
    </source>
</evidence>
<comment type="caution">
    <text evidence="3">The sequence shown here is derived from an EMBL/GenBank/DDBJ whole genome shotgun (WGS) entry which is preliminary data.</text>
</comment>
<keyword evidence="1" id="KW-0812">Transmembrane</keyword>
<feature type="transmembrane region" description="Helical" evidence="1">
    <location>
        <begin position="93"/>
        <end position="116"/>
    </location>
</feature>
<protein>
    <submittedName>
        <fullName evidence="3">ABC-2 type transport system permease protein</fullName>
    </submittedName>
</protein>
<name>A0A7W9UPB1_9ACTN</name>
<sequence length="236" mass="24013">MSFAPALHAEWIKIRTLRSLLGALAAILVATAAFSALAATDADDSDPLFSVFFGINFGQVAAIAFGTTAVASEFRGGALRLTLSAVPDRGRWFVAKATAIALPALAVGLLTGFVTLLVGRSVLGASAPGWSAGLRGAVGCGVHLTLMALFAAGLATVLRSGMATLSVLIPFLLIVSFVVGDLSGGVADFLPDRAGQVALHSGWDGTLGPWSGLAVTALWAAAALLAGAWSLRRRDV</sequence>
<feature type="transmembrane region" description="Helical" evidence="1">
    <location>
        <begin position="136"/>
        <end position="158"/>
    </location>
</feature>
<keyword evidence="4" id="KW-1185">Reference proteome</keyword>
<dbReference type="Proteomes" id="UP000585836">
    <property type="component" value="Unassembled WGS sequence"/>
</dbReference>
<feature type="signal peptide" evidence="2">
    <location>
        <begin position="1"/>
        <end position="38"/>
    </location>
</feature>
<keyword evidence="1" id="KW-0472">Membrane</keyword>
<dbReference type="RefSeq" id="WP_184962589.1">
    <property type="nucleotide sequence ID" value="NZ_BAAAWF010000069.1"/>
</dbReference>
<feature type="chain" id="PRO_5031250286" evidence="2">
    <location>
        <begin position="39"/>
        <end position="236"/>
    </location>
</feature>
<organism evidence="3 4">
    <name type="scientific">Streptomyces echinatus</name>
    <dbReference type="NCBI Taxonomy" id="67293"/>
    <lineage>
        <taxon>Bacteria</taxon>
        <taxon>Bacillati</taxon>
        <taxon>Actinomycetota</taxon>
        <taxon>Actinomycetes</taxon>
        <taxon>Kitasatosporales</taxon>
        <taxon>Streptomycetaceae</taxon>
        <taxon>Streptomyces</taxon>
    </lineage>
</organism>
<dbReference type="EMBL" id="JACHJK010000002">
    <property type="protein sequence ID" value="MBB5926163.1"/>
    <property type="molecule type" value="Genomic_DNA"/>
</dbReference>
<feature type="transmembrane region" description="Helical" evidence="1">
    <location>
        <begin position="165"/>
        <end position="187"/>
    </location>
</feature>
<proteinExistence type="predicted"/>
<evidence type="ECO:0000256" key="2">
    <source>
        <dbReference type="SAM" id="SignalP"/>
    </source>
</evidence>
<accession>A0A7W9UPB1</accession>
<reference evidence="3 4" key="1">
    <citation type="submission" date="2020-08" db="EMBL/GenBank/DDBJ databases">
        <title>Genomic Encyclopedia of Type Strains, Phase III (KMG-III): the genomes of soil and plant-associated and newly described type strains.</title>
        <authorList>
            <person name="Whitman W."/>
        </authorList>
    </citation>
    <scope>NUCLEOTIDE SEQUENCE [LARGE SCALE GENOMIC DNA]</scope>
    <source>
        <strain evidence="3 4">CECT 3313</strain>
    </source>
</reference>
<keyword evidence="1" id="KW-1133">Transmembrane helix</keyword>
<feature type="transmembrane region" description="Helical" evidence="1">
    <location>
        <begin position="48"/>
        <end position="72"/>
    </location>
</feature>
<gene>
    <name evidence="3" type="ORF">FHS34_001617</name>
</gene>
<evidence type="ECO:0000256" key="1">
    <source>
        <dbReference type="SAM" id="Phobius"/>
    </source>
</evidence>